<dbReference type="GO" id="GO:0003677">
    <property type="term" value="F:DNA binding"/>
    <property type="evidence" value="ECO:0007669"/>
    <property type="project" value="UniProtKB-KW"/>
</dbReference>
<keyword evidence="1" id="KW-0812">Transmembrane</keyword>
<dbReference type="EMBL" id="MLCB01000126">
    <property type="protein sequence ID" value="OJI93952.1"/>
    <property type="molecule type" value="Genomic_DNA"/>
</dbReference>
<feature type="transmembrane region" description="Helical" evidence="1">
    <location>
        <begin position="12"/>
        <end position="30"/>
    </location>
</feature>
<evidence type="ECO:0000313" key="3">
    <source>
        <dbReference type="EMBL" id="OJI93952.1"/>
    </source>
</evidence>
<dbReference type="PROSITE" id="PS50930">
    <property type="entry name" value="HTH_LYTTR"/>
    <property type="match status" value="1"/>
</dbReference>
<dbReference type="OrthoDB" id="7028951at2"/>
<dbReference type="STRING" id="696762.PFRI_18530"/>
<keyword evidence="1" id="KW-0472">Membrane</keyword>
<feature type="transmembrane region" description="Helical" evidence="1">
    <location>
        <begin position="42"/>
        <end position="63"/>
    </location>
</feature>
<dbReference type="RefSeq" id="WP_072630418.1">
    <property type="nucleotide sequence ID" value="NZ_MLCB01000126.1"/>
</dbReference>
<dbReference type="SMART" id="SM00850">
    <property type="entry name" value="LytTR"/>
    <property type="match status" value="1"/>
</dbReference>
<evidence type="ECO:0000256" key="1">
    <source>
        <dbReference type="SAM" id="Phobius"/>
    </source>
</evidence>
<keyword evidence="1" id="KW-1133">Transmembrane helix</keyword>
<feature type="transmembrane region" description="Helical" evidence="1">
    <location>
        <begin position="75"/>
        <end position="96"/>
    </location>
</feature>
<feature type="transmembrane region" description="Helical" evidence="1">
    <location>
        <begin position="108"/>
        <end position="131"/>
    </location>
</feature>
<dbReference type="Proteomes" id="UP000184514">
    <property type="component" value="Unassembled WGS sequence"/>
</dbReference>
<keyword evidence="3" id="KW-0238">DNA-binding</keyword>
<dbReference type="Pfam" id="PF04397">
    <property type="entry name" value="LytTR"/>
    <property type="match status" value="1"/>
</dbReference>
<gene>
    <name evidence="3" type="ORF">PFRI_18530</name>
</gene>
<dbReference type="Gene3D" id="2.40.50.1020">
    <property type="entry name" value="LytTr DNA-binding domain"/>
    <property type="match status" value="1"/>
</dbReference>
<comment type="caution">
    <text evidence="3">The sequence shown here is derived from an EMBL/GenBank/DDBJ whole genome shotgun (WGS) entry which is preliminary data.</text>
</comment>
<organism evidence="3 4">
    <name type="scientific">Planktotalea frisia</name>
    <dbReference type="NCBI Taxonomy" id="696762"/>
    <lineage>
        <taxon>Bacteria</taxon>
        <taxon>Pseudomonadati</taxon>
        <taxon>Pseudomonadota</taxon>
        <taxon>Alphaproteobacteria</taxon>
        <taxon>Rhodobacterales</taxon>
        <taxon>Paracoccaceae</taxon>
        <taxon>Planktotalea</taxon>
    </lineage>
</organism>
<sequence length="266" mass="29819">MRENTSQNSRDRRIAVFAIAIFVCVFLGPFDTGDDLSFWDRVVFWTVAISTVGIFMEICILAAIESKWLTRVPMLFTIVIGSALGSVPGTSFVIALNKVFRPEHLEGALFPMLWFQVTVMGILIAGLELLINSRSQTARQETQDSNSVKSDEKTPSLLTPRLLQRLPTRLREGQIISMSMQDHYVEVTTTKGSEMILMRLSDAIDLLDGIEGVQTHRSHWAARAHASSLSRVDRRHQLALKDGRSVPVSNSYRANVEQMLNEKGQT</sequence>
<dbReference type="InterPro" id="IPR007492">
    <property type="entry name" value="LytTR_DNA-bd_dom"/>
</dbReference>
<reference evidence="3 4" key="1">
    <citation type="submission" date="2016-10" db="EMBL/GenBank/DDBJ databases">
        <title>Genome sequence of Planktotalea frisia SH6-1.</title>
        <authorList>
            <person name="Poehlein A."/>
            <person name="Bakenhus I."/>
            <person name="Voget S."/>
            <person name="Brinkhoff T."/>
            <person name="Simon M."/>
        </authorList>
    </citation>
    <scope>NUCLEOTIDE SEQUENCE [LARGE SCALE GENOMIC DNA]</scope>
    <source>
        <strain evidence="3 4">SH6-1</strain>
    </source>
</reference>
<keyword evidence="4" id="KW-1185">Reference proteome</keyword>
<evidence type="ECO:0000259" key="2">
    <source>
        <dbReference type="PROSITE" id="PS50930"/>
    </source>
</evidence>
<protein>
    <submittedName>
        <fullName evidence="3">LytTr DNA-binding domain protein</fullName>
    </submittedName>
</protein>
<feature type="domain" description="HTH LytTR-type" evidence="2">
    <location>
        <begin position="175"/>
        <end position="262"/>
    </location>
</feature>
<dbReference type="AlphaFoldDB" id="A0A1L9NXP2"/>
<proteinExistence type="predicted"/>
<evidence type="ECO:0000313" key="4">
    <source>
        <dbReference type="Proteomes" id="UP000184514"/>
    </source>
</evidence>
<accession>A0A1L9NXP2</accession>
<name>A0A1L9NXP2_9RHOB</name>